<dbReference type="Pfam" id="PF03055">
    <property type="entry name" value="RPE65"/>
    <property type="match status" value="1"/>
</dbReference>
<evidence type="ECO:0000256" key="2">
    <source>
        <dbReference type="ARBA" id="ARBA00022723"/>
    </source>
</evidence>
<name>A0A7S1ULQ6_9STRA</name>
<dbReference type="PANTHER" id="PTHR10543">
    <property type="entry name" value="BETA-CAROTENE DIOXYGENASE"/>
    <property type="match status" value="1"/>
</dbReference>
<evidence type="ECO:0008006" key="8">
    <source>
        <dbReference type="Google" id="ProtNLM"/>
    </source>
</evidence>
<evidence type="ECO:0000256" key="4">
    <source>
        <dbReference type="ARBA" id="ARBA00023004"/>
    </source>
</evidence>
<reference evidence="7" key="1">
    <citation type="submission" date="2021-01" db="EMBL/GenBank/DDBJ databases">
        <authorList>
            <person name="Corre E."/>
            <person name="Pelletier E."/>
            <person name="Niang G."/>
            <person name="Scheremetjew M."/>
            <person name="Finn R."/>
            <person name="Kale V."/>
            <person name="Holt S."/>
            <person name="Cochrane G."/>
            <person name="Meng A."/>
            <person name="Brown T."/>
            <person name="Cohen L."/>
        </authorList>
    </citation>
    <scope>NUCLEOTIDE SEQUENCE</scope>
    <source>
        <strain evidence="7">CCMP2877</strain>
    </source>
</reference>
<dbReference type="InterPro" id="IPR004294">
    <property type="entry name" value="Carotenoid_Oase"/>
</dbReference>
<evidence type="ECO:0000256" key="3">
    <source>
        <dbReference type="ARBA" id="ARBA00023002"/>
    </source>
</evidence>
<evidence type="ECO:0000256" key="5">
    <source>
        <dbReference type="PIRSR" id="PIRSR604294-1"/>
    </source>
</evidence>
<keyword evidence="6" id="KW-0732">Signal</keyword>
<dbReference type="PANTHER" id="PTHR10543:SF89">
    <property type="entry name" value="CAROTENOID 9,10(9',10')-CLEAVAGE DIOXYGENASE 1"/>
    <property type="match status" value="1"/>
</dbReference>
<keyword evidence="3" id="KW-0560">Oxidoreductase</keyword>
<dbReference type="EMBL" id="HBGJ01045000">
    <property type="protein sequence ID" value="CAD9269820.1"/>
    <property type="molecule type" value="Transcribed_RNA"/>
</dbReference>
<sequence length="487" mass="54444">MAPRSTCLLLLLGTQVSGLRRPLSIPRTRLMRRAATVNPSLQQIQTDEAWDVEAWRKGYSNCEKEDIYSLDASTLPADLEGTFFRNGGAKYVVGEEKVLHPFDGDGMIAAITVKDGGAFYRNKFVRTPGYKKELRENKICYRGTFGTKKKGWNLLDLRVKNLANTHVLFWADRFFALWEGGKPFKVDPASLSTFGESQLGGALRPKDNFAAHYKIDPKRERLCNFCAVPDPPSGGSTITTFEFDKDFNMVYRRDVQIPAFAVTHDTAITDNYFVFAVAPVKFDPVPFVLGQKSAAQCIEYDGDNSPSQFILVPRDPEKEETIIEAPAHFNFHNANAFEDADGNVVLDQVNTPYMILTDSSSGEEPIWNTVDWEADVPATQLERWTLDPRTKTVVSRGRITSEQPEFPTVAPVAVGQPYKYMYSGAARDSNVKGPVGAYIKVDMETQECQKWKAEPYEFVGEPVFAPRKLPDGSFATGEDTLELAPKP</sequence>
<dbReference type="GO" id="GO:0016121">
    <property type="term" value="P:carotene catabolic process"/>
    <property type="evidence" value="ECO:0007669"/>
    <property type="project" value="TreeGrafter"/>
</dbReference>
<feature type="binding site" evidence="5">
    <location>
        <position position="332"/>
    </location>
    <ligand>
        <name>Fe cation</name>
        <dbReference type="ChEBI" id="CHEBI:24875"/>
        <note>catalytic</note>
    </ligand>
</feature>
<proteinExistence type="inferred from homology"/>
<organism evidence="7">
    <name type="scientific">Phaeomonas parva</name>
    <dbReference type="NCBI Taxonomy" id="124430"/>
    <lineage>
        <taxon>Eukaryota</taxon>
        <taxon>Sar</taxon>
        <taxon>Stramenopiles</taxon>
        <taxon>Ochrophyta</taxon>
        <taxon>Pinguiophyceae</taxon>
        <taxon>Pinguiochrysidales</taxon>
        <taxon>Pinguiochrysidaceae</taxon>
        <taxon>Phaeomonas</taxon>
    </lineage>
</organism>
<feature type="binding site" evidence="5">
    <location>
        <position position="212"/>
    </location>
    <ligand>
        <name>Fe cation</name>
        <dbReference type="ChEBI" id="CHEBI:24875"/>
        <note>catalytic</note>
    </ligand>
</feature>
<accession>A0A7S1ULQ6</accession>
<dbReference type="GO" id="GO:0010436">
    <property type="term" value="F:carotenoid dioxygenase activity"/>
    <property type="evidence" value="ECO:0007669"/>
    <property type="project" value="TreeGrafter"/>
</dbReference>
<evidence type="ECO:0000313" key="7">
    <source>
        <dbReference type="EMBL" id="CAD9269820.1"/>
    </source>
</evidence>
<feature type="binding site" evidence="5">
    <location>
        <position position="264"/>
    </location>
    <ligand>
        <name>Fe cation</name>
        <dbReference type="ChEBI" id="CHEBI:24875"/>
        <note>catalytic</note>
    </ligand>
</feature>
<keyword evidence="4 5" id="KW-0408">Iron</keyword>
<keyword evidence="2 5" id="KW-0479">Metal-binding</keyword>
<comment type="cofactor">
    <cofactor evidence="5">
        <name>Fe(2+)</name>
        <dbReference type="ChEBI" id="CHEBI:29033"/>
    </cofactor>
    <text evidence="5">Binds 1 Fe(2+) ion per subunit.</text>
</comment>
<comment type="similarity">
    <text evidence="1">Belongs to the carotenoid oxygenase family.</text>
</comment>
<feature type="signal peptide" evidence="6">
    <location>
        <begin position="1"/>
        <end position="18"/>
    </location>
</feature>
<feature type="chain" id="PRO_5030817397" description="Dioxygenase" evidence="6">
    <location>
        <begin position="19"/>
        <end position="487"/>
    </location>
</feature>
<gene>
    <name evidence="7" type="ORF">PPAR1163_LOCUS28257</name>
</gene>
<evidence type="ECO:0000256" key="1">
    <source>
        <dbReference type="ARBA" id="ARBA00006787"/>
    </source>
</evidence>
<evidence type="ECO:0000256" key="6">
    <source>
        <dbReference type="SAM" id="SignalP"/>
    </source>
</evidence>
<dbReference type="GO" id="GO:0046872">
    <property type="term" value="F:metal ion binding"/>
    <property type="evidence" value="ECO:0007669"/>
    <property type="project" value="UniProtKB-KW"/>
</dbReference>
<protein>
    <recommendedName>
        <fullName evidence="8">Dioxygenase</fullName>
    </recommendedName>
</protein>
<dbReference type="AlphaFoldDB" id="A0A7S1ULQ6"/>